<dbReference type="Pfam" id="PF01596">
    <property type="entry name" value="Methyltransf_3"/>
    <property type="match status" value="1"/>
</dbReference>
<sequence length="229" mass="24604">MRTPDYPSDDHVKWAAVDDYFSQLLAPPDNHLSAALQANSQAGLPAHDVSAMQGKMLALLISIQNASRVLEIGTLGGYSTIWMAQALGEGGTITTIEADPRHAQVARENIHQAGLSERVTLHVGAALDVLPHLQAPFDLIFIDADKKNNPGYLRWAIQLSRPGSLIIVDNIVRGGAVIDAGSTDGNVQGVRECLRLLASDPRLEATAIQTVGEKGWDGFALARVKSREE</sequence>
<accession>A0AB34VHB7</accession>
<dbReference type="GO" id="GO:0008171">
    <property type="term" value="F:O-methyltransferase activity"/>
    <property type="evidence" value="ECO:0007669"/>
    <property type="project" value="InterPro"/>
</dbReference>
<evidence type="ECO:0000256" key="2">
    <source>
        <dbReference type="ARBA" id="ARBA00022679"/>
    </source>
</evidence>
<dbReference type="InterPro" id="IPR002935">
    <property type="entry name" value="SAM_O-MeTrfase"/>
</dbReference>
<dbReference type="Gene3D" id="3.40.50.150">
    <property type="entry name" value="Vaccinia Virus protein VP39"/>
    <property type="match status" value="1"/>
</dbReference>
<dbReference type="GO" id="GO:0008757">
    <property type="term" value="F:S-adenosylmethionine-dependent methyltransferase activity"/>
    <property type="evidence" value="ECO:0007669"/>
    <property type="project" value="TreeGrafter"/>
</dbReference>
<reference evidence="4 5" key="1">
    <citation type="journal article" date="2016" name="Front. Microbiol.">
        <title>Genomic Resource of Rice Seed Associated Bacteria.</title>
        <authorList>
            <person name="Midha S."/>
            <person name="Bansal K."/>
            <person name="Sharma S."/>
            <person name="Kumar N."/>
            <person name="Patil P.P."/>
            <person name="Chaudhry V."/>
            <person name="Patil P.B."/>
        </authorList>
    </citation>
    <scope>NUCLEOTIDE SEQUENCE [LARGE SCALE GENOMIC DNA]</scope>
    <source>
        <strain evidence="4 5">RSA13</strain>
    </source>
</reference>
<dbReference type="GO" id="GO:0032259">
    <property type="term" value="P:methylation"/>
    <property type="evidence" value="ECO:0007669"/>
    <property type="project" value="UniProtKB-KW"/>
</dbReference>
<evidence type="ECO:0000313" key="4">
    <source>
        <dbReference type="EMBL" id="KTS98550.1"/>
    </source>
</evidence>
<evidence type="ECO:0000256" key="1">
    <source>
        <dbReference type="ARBA" id="ARBA00022603"/>
    </source>
</evidence>
<dbReference type="RefSeq" id="WP_054633382.1">
    <property type="nucleotide sequence ID" value="NZ_LDSI01000010.1"/>
</dbReference>
<gene>
    <name evidence="4" type="ORF">RSA13_08535</name>
</gene>
<keyword evidence="2" id="KW-0808">Transferase</keyword>
<proteinExistence type="predicted"/>
<dbReference type="PANTHER" id="PTHR10509">
    <property type="entry name" value="O-METHYLTRANSFERASE-RELATED"/>
    <property type="match status" value="1"/>
</dbReference>
<keyword evidence="1 4" id="KW-0489">Methyltransferase</keyword>
<dbReference type="AlphaFoldDB" id="A0AB34VHB7"/>
<dbReference type="InterPro" id="IPR029063">
    <property type="entry name" value="SAM-dependent_MTases_sf"/>
</dbReference>
<comment type="caution">
    <text evidence="4">The sequence shown here is derived from an EMBL/GenBank/DDBJ whole genome shotgun (WGS) entry which is preliminary data.</text>
</comment>
<name>A0AB34VHB7_9GAMM</name>
<organism evidence="4 5">
    <name type="scientific">Pantoea stewartii</name>
    <dbReference type="NCBI Taxonomy" id="66269"/>
    <lineage>
        <taxon>Bacteria</taxon>
        <taxon>Pseudomonadati</taxon>
        <taxon>Pseudomonadota</taxon>
        <taxon>Gammaproteobacteria</taxon>
        <taxon>Enterobacterales</taxon>
        <taxon>Erwiniaceae</taxon>
        <taxon>Pantoea</taxon>
    </lineage>
</organism>
<dbReference type="PANTHER" id="PTHR10509:SF14">
    <property type="entry name" value="CAFFEOYL-COA O-METHYLTRANSFERASE 3-RELATED"/>
    <property type="match status" value="1"/>
</dbReference>
<dbReference type="SUPFAM" id="SSF53335">
    <property type="entry name" value="S-adenosyl-L-methionine-dependent methyltransferases"/>
    <property type="match status" value="1"/>
</dbReference>
<evidence type="ECO:0000256" key="3">
    <source>
        <dbReference type="ARBA" id="ARBA00022691"/>
    </source>
</evidence>
<evidence type="ECO:0000313" key="5">
    <source>
        <dbReference type="Proteomes" id="UP000072520"/>
    </source>
</evidence>
<dbReference type="EMBL" id="LDSI01000010">
    <property type="protein sequence ID" value="KTS98550.1"/>
    <property type="molecule type" value="Genomic_DNA"/>
</dbReference>
<dbReference type="InterPro" id="IPR050362">
    <property type="entry name" value="Cation-dep_OMT"/>
</dbReference>
<protein>
    <submittedName>
        <fullName evidence="4">Methyltransferase</fullName>
    </submittedName>
</protein>
<dbReference type="Proteomes" id="UP000072520">
    <property type="component" value="Unassembled WGS sequence"/>
</dbReference>
<keyword evidence="3" id="KW-0949">S-adenosyl-L-methionine</keyword>
<dbReference type="CDD" id="cd02440">
    <property type="entry name" value="AdoMet_MTases"/>
    <property type="match status" value="1"/>
</dbReference>
<dbReference type="PROSITE" id="PS51682">
    <property type="entry name" value="SAM_OMT_I"/>
    <property type="match status" value="1"/>
</dbReference>